<reference evidence="1" key="1">
    <citation type="submission" date="2020-04" db="EMBL/GenBank/DDBJ databases">
        <authorList>
            <person name="Zhang T."/>
        </authorList>
    </citation>
    <scope>NUCLEOTIDE SEQUENCE</scope>
    <source>
        <strain evidence="1">HKST-UBA02</strain>
    </source>
</reference>
<name>A0A956NH93_UNCEI</name>
<dbReference type="AlphaFoldDB" id="A0A956NH93"/>
<dbReference type="Proteomes" id="UP000739538">
    <property type="component" value="Unassembled WGS sequence"/>
</dbReference>
<comment type="caution">
    <text evidence="1">The sequence shown here is derived from an EMBL/GenBank/DDBJ whole genome shotgun (WGS) entry which is preliminary data.</text>
</comment>
<evidence type="ECO:0000313" key="1">
    <source>
        <dbReference type="EMBL" id="MCA9759377.1"/>
    </source>
</evidence>
<accession>A0A956NH93</accession>
<organism evidence="1 2">
    <name type="scientific">Eiseniibacteriota bacterium</name>
    <dbReference type="NCBI Taxonomy" id="2212470"/>
    <lineage>
        <taxon>Bacteria</taxon>
        <taxon>Candidatus Eiseniibacteriota</taxon>
    </lineage>
</organism>
<evidence type="ECO:0000313" key="2">
    <source>
        <dbReference type="Proteomes" id="UP000739538"/>
    </source>
</evidence>
<sequence>PLLTLALLSPIWIGDVAYLIDDHWSTRPAIARAMSSLERGKMAVAMAGVLPYYSKWDAVDLWGLNTRALTRRHADPSWIATYDPDLIVIHNDEYAFPGEEREVRVERDWDQLCINAALAARSGGYEAVFVPTLDENRTIAAAKFLHRVRGSIARGRVWAGARVGIAEPRRTPRYDIYFIAPDYGDHLRLRELLESFGGTDTEGYRHRIADTAGG</sequence>
<protein>
    <submittedName>
        <fullName evidence="1">Uncharacterized protein</fullName>
    </submittedName>
</protein>
<feature type="non-terminal residue" evidence="1">
    <location>
        <position position="1"/>
    </location>
</feature>
<gene>
    <name evidence="1" type="ORF">KDA27_26525</name>
</gene>
<dbReference type="EMBL" id="JAGQHS010000328">
    <property type="protein sequence ID" value="MCA9759377.1"/>
    <property type="molecule type" value="Genomic_DNA"/>
</dbReference>
<proteinExistence type="predicted"/>
<reference evidence="1" key="2">
    <citation type="journal article" date="2021" name="Microbiome">
        <title>Successional dynamics and alternative stable states in a saline activated sludge microbial community over 9 years.</title>
        <authorList>
            <person name="Wang Y."/>
            <person name="Ye J."/>
            <person name="Ju F."/>
            <person name="Liu L."/>
            <person name="Boyd J.A."/>
            <person name="Deng Y."/>
            <person name="Parks D.H."/>
            <person name="Jiang X."/>
            <person name="Yin X."/>
            <person name="Woodcroft B.J."/>
            <person name="Tyson G.W."/>
            <person name="Hugenholtz P."/>
            <person name="Polz M.F."/>
            <person name="Zhang T."/>
        </authorList>
    </citation>
    <scope>NUCLEOTIDE SEQUENCE</scope>
    <source>
        <strain evidence="1">HKST-UBA02</strain>
    </source>
</reference>